<dbReference type="CDD" id="cd12148">
    <property type="entry name" value="fungal_TF_MHR"/>
    <property type="match status" value="1"/>
</dbReference>
<dbReference type="InterPro" id="IPR007219">
    <property type="entry name" value="XnlR_reg_dom"/>
</dbReference>
<evidence type="ECO:0000256" key="3">
    <source>
        <dbReference type="ARBA" id="ARBA00023242"/>
    </source>
</evidence>
<evidence type="ECO:0000256" key="2">
    <source>
        <dbReference type="ARBA" id="ARBA00022723"/>
    </source>
</evidence>
<dbReference type="InterPro" id="IPR036864">
    <property type="entry name" value="Zn2-C6_fun-type_DNA-bd_sf"/>
</dbReference>
<dbReference type="PANTHER" id="PTHR31001:SF49">
    <property type="entry name" value="ZN(II)2CYS6 TRANSCRIPTION FACTOR (EUROFUNG)"/>
    <property type="match status" value="1"/>
</dbReference>
<dbReference type="EMBL" id="CAJHIA010000009">
    <property type="protein sequence ID" value="CAD6442849.1"/>
    <property type="molecule type" value="Genomic_DNA"/>
</dbReference>
<dbReference type="OrthoDB" id="4934715at2759"/>
<dbReference type="Proteomes" id="UP000624404">
    <property type="component" value="Unassembled WGS sequence"/>
</dbReference>
<dbReference type="PANTHER" id="PTHR31001">
    <property type="entry name" value="UNCHARACTERIZED TRANSCRIPTIONAL REGULATORY PROTEIN"/>
    <property type="match status" value="1"/>
</dbReference>
<dbReference type="GO" id="GO:0006351">
    <property type="term" value="P:DNA-templated transcription"/>
    <property type="evidence" value="ECO:0007669"/>
    <property type="project" value="InterPro"/>
</dbReference>
<dbReference type="SUPFAM" id="SSF57701">
    <property type="entry name" value="Zn2/Cys6 DNA-binding domain"/>
    <property type="match status" value="1"/>
</dbReference>
<dbReference type="InterPro" id="IPR050613">
    <property type="entry name" value="Sec_Metabolite_Reg"/>
</dbReference>
<evidence type="ECO:0000259" key="4">
    <source>
        <dbReference type="PROSITE" id="PS50048"/>
    </source>
</evidence>
<dbReference type="GO" id="GO:0003677">
    <property type="term" value="F:DNA binding"/>
    <property type="evidence" value="ECO:0007669"/>
    <property type="project" value="InterPro"/>
</dbReference>
<proteinExistence type="predicted"/>
<comment type="caution">
    <text evidence="5">The sequence shown here is derived from an EMBL/GenBank/DDBJ whole genome shotgun (WGS) entry which is preliminary data.</text>
</comment>
<dbReference type="InterPro" id="IPR001138">
    <property type="entry name" value="Zn2Cys6_DnaBD"/>
</dbReference>
<dbReference type="SMART" id="SM00066">
    <property type="entry name" value="GAL4"/>
    <property type="match status" value="1"/>
</dbReference>
<dbReference type="PROSITE" id="PS50048">
    <property type="entry name" value="ZN2_CY6_FUNGAL_2"/>
    <property type="match status" value="1"/>
</dbReference>
<keyword evidence="3" id="KW-0539">Nucleus</keyword>
<dbReference type="GO" id="GO:0000981">
    <property type="term" value="F:DNA-binding transcription factor activity, RNA polymerase II-specific"/>
    <property type="evidence" value="ECO:0007669"/>
    <property type="project" value="InterPro"/>
</dbReference>
<sequence>MESTQQRRITRHRELRACTVCRKRKLKCDLKIPCSSCIRRNDAAACVYSKKGFEGSQAGPSGDQNRLSAAERLKHLEQLVQQLSQPQEAPVIVDGSNLFQAERAGVPQGALHNGETHWSAMLDDIEELRTVITEYDNIDGVRLDFVGTHEDPIDYLLSAKDSSLTFHQILSQLLPPKIKVDRLVGAYFRTKTVVAPFVHTTQFRQYYQSFWANPSNASPLWTSMLFSILDIATRAVSTNQVTDEESSIERYDVAAAQCLVAGDYYRPQQFSVEALLLLVHSKCLAGLDLDSSIAILLGTLVRLATVMGYHRDADISGRRFSAFEGEIRRRTWSMLLQIDMLVSFQLGLPSSIQFPTWDTKPPTNLLDSDFDENTLQLPAARPVNEPTELLFFIVKHKLVTVFEKVIRHTLSVFDMSSEELEKLDQDIRDTFINLPEVFKARDMADSVIDSPSLIVTRLCVYFIYHKCLCVLHRKYITRGSPKSLQACYESSSELVRRFLDMYKEFEPGGQLETQRWFMGSLTWHDFLLACAALCLTICYSRQGLHEFEVTSVVDVPVSLAMLEEAKRVFEEQSSRRKGTGKVRRLIEATILKCGLTNETPNMYYSFQDGQVDVPDTNWHANVSIQENTEIWGGNTPNLTSTGRDDAGWTFLYQYLDLPNDEMVL</sequence>
<keyword evidence="2" id="KW-0479">Metal-binding</keyword>
<protein>
    <submittedName>
        <fullName evidence="5">7323fa19-af63-4a62-8dd1-34264b81614c</fullName>
    </submittedName>
</protein>
<accession>A0A8H2VQ11</accession>
<keyword evidence="6" id="KW-1185">Reference proteome</keyword>
<organism evidence="5 6">
    <name type="scientific">Sclerotinia trifoliorum</name>
    <dbReference type="NCBI Taxonomy" id="28548"/>
    <lineage>
        <taxon>Eukaryota</taxon>
        <taxon>Fungi</taxon>
        <taxon>Dikarya</taxon>
        <taxon>Ascomycota</taxon>
        <taxon>Pezizomycotina</taxon>
        <taxon>Leotiomycetes</taxon>
        <taxon>Helotiales</taxon>
        <taxon>Sclerotiniaceae</taxon>
        <taxon>Sclerotinia</taxon>
    </lineage>
</organism>
<evidence type="ECO:0000256" key="1">
    <source>
        <dbReference type="ARBA" id="ARBA00004123"/>
    </source>
</evidence>
<reference evidence="5" key="1">
    <citation type="submission" date="2020-10" db="EMBL/GenBank/DDBJ databases">
        <authorList>
            <person name="Kusch S."/>
        </authorList>
    </citation>
    <scope>NUCLEOTIDE SEQUENCE</scope>
    <source>
        <strain evidence="5">SwB9</strain>
    </source>
</reference>
<dbReference type="PROSITE" id="PS00463">
    <property type="entry name" value="ZN2_CY6_FUNGAL_1"/>
    <property type="match status" value="1"/>
</dbReference>
<evidence type="ECO:0000313" key="5">
    <source>
        <dbReference type="EMBL" id="CAD6442849.1"/>
    </source>
</evidence>
<dbReference type="CDD" id="cd00067">
    <property type="entry name" value="GAL4"/>
    <property type="match status" value="1"/>
</dbReference>
<dbReference type="GO" id="GO:0005634">
    <property type="term" value="C:nucleus"/>
    <property type="evidence" value="ECO:0007669"/>
    <property type="project" value="UniProtKB-SubCell"/>
</dbReference>
<dbReference type="AlphaFoldDB" id="A0A8H2VQ11"/>
<dbReference type="Pfam" id="PF00172">
    <property type="entry name" value="Zn_clus"/>
    <property type="match status" value="1"/>
</dbReference>
<gene>
    <name evidence="5" type="ORF">SCLTRI_LOCUS2641</name>
</gene>
<dbReference type="GO" id="GO:0008270">
    <property type="term" value="F:zinc ion binding"/>
    <property type="evidence" value="ECO:0007669"/>
    <property type="project" value="InterPro"/>
</dbReference>
<name>A0A8H2VQ11_9HELO</name>
<dbReference type="SMART" id="SM00906">
    <property type="entry name" value="Fungal_trans"/>
    <property type="match status" value="1"/>
</dbReference>
<dbReference type="Pfam" id="PF04082">
    <property type="entry name" value="Fungal_trans"/>
    <property type="match status" value="1"/>
</dbReference>
<feature type="domain" description="Zn(2)-C6 fungal-type" evidence="4">
    <location>
        <begin position="17"/>
        <end position="48"/>
    </location>
</feature>
<evidence type="ECO:0000313" key="6">
    <source>
        <dbReference type="Proteomes" id="UP000624404"/>
    </source>
</evidence>
<comment type="subcellular location">
    <subcellularLocation>
        <location evidence="1">Nucleus</location>
    </subcellularLocation>
</comment>
<dbReference type="Gene3D" id="4.10.240.10">
    <property type="entry name" value="Zn(2)-C6 fungal-type DNA-binding domain"/>
    <property type="match status" value="1"/>
</dbReference>